<gene>
    <name evidence="2" type="ORF">L195_g062555</name>
</gene>
<evidence type="ECO:0000313" key="3">
    <source>
        <dbReference type="Proteomes" id="UP000236291"/>
    </source>
</evidence>
<name>A0A2K3KGE9_TRIPR</name>
<feature type="region of interest" description="Disordered" evidence="1">
    <location>
        <begin position="13"/>
        <end position="50"/>
    </location>
</feature>
<dbReference type="EMBL" id="ASHM01178263">
    <property type="protein sequence ID" value="PNX65352.1"/>
    <property type="molecule type" value="Genomic_DNA"/>
</dbReference>
<reference evidence="2 3" key="1">
    <citation type="journal article" date="2014" name="Am. J. Bot.">
        <title>Genome assembly and annotation for red clover (Trifolium pratense; Fabaceae).</title>
        <authorList>
            <person name="Istvanek J."/>
            <person name="Jaros M."/>
            <person name="Krenek A."/>
            <person name="Repkova J."/>
        </authorList>
    </citation>
    <scope>NUCLEOTIDE SEQUENCE [LARGE SCALE GENOMIC DNA]</scope>
    <source>
        <strain evidence="3">cv. Tatra</strain>
        <tissue evidence="2">Young leaves</tissue>
    </source>
</reference>
<comment type="caution">
    <text evidence="2">The sequence shown here is derived from an EMBL/GenBank/DDBJ whole genome shotgun (WGS) entry which is preliminary data.</text>
</comment>
<feature type="non-terminal residue" evidence="2">
    <location>
        <position position="1"/>
    </location>
</feature>
<dbReference type="AlphaFoldDB" id="A0A2K3KGE9"/>
<proteinExistence type="predicted"/>
<sequence length="50" mass="5184">VDGVIQALELEQAQAEEVGVGPSHGASHDDDLTGGDTVEEEMAYDDSPSI</sequence>
<reference evidence="2 3" key="2">
    <citation type="journal article" date="2017" name="Front. Plant Sci.">
        <title>Gene Classification and Mining of Molecular Markers Useful in Red Clover (Trifolium pratense) Breeding.</title>
        <authorList>
            <person name="Istvanek J."/>
            <person name="Dluhosova J."/>
            <person name="Dluhos P."/>
            <person name="Patkova L."/>
            <person name="Nedelnik J."/>
            <person name="Repkova J."/>
        </authorList>
    </citation>
    <scope>NUCLEOTIDE SEQUENCE [LARGE SCALE GENOMIC DNA]</scope>
    <source>
        <strain evidence="3">cv. Tatra</strain>
        <tissue evidence="2">Young leaves</tissue>
    </source>
</reference>
<dbReference type="Proteomes" id="UP000236291">
    <property type="component" value="Unassembled WGS sequence"/>
</dbReference>
<protein>
    <submittedName>
        <fullName evidence="2">Uncharacterized protein</fullName>
    </submittedName>
</protein>
<accession>A0A2K3KGE9</accession>
<evidence type="ECO:0000313" key="2">
    <source>
        <dbReference type="EMBL" id="PNX65352.1"/>
    </source>
</evidence>
<organism evidence="2 3">
    <name type="scientific">Trifolium pratense</name>
    <name type="common">Red clover</name>
    <dbReference type="NCBI Taxonomy" id="57577"/>
    <lineage>
        <taxon>Eukaryota</taxon>
        <taxon>Viridiplantae</taxon>
        <taxon>Streptophyta</taxon>
        <taxon>Embryophyta</taxon>
        <taxon>Tracheophyta</taxon>
        <taxon>Spermatophyta</taxon>
        <taxon>Magnoliopsida</taxon>
        <taxon>eudicotyledons</taxon>
        <taxon>Gunneridae</taxon>
        <taxon>Pentapetalae</taxon>
        <taxon>rosids</taxon>
        <taxon>fabids</taxon>
        <taxon>Fabales</taxon>
        <taxon>Fabaceae</taxon>
        <taxon>Papilionoideae</taxon>
        <taxon>50 kb inversion clade</taxon>
        <taxon>NPAAA clade</taxon>
        <taxon>Hologalegina</taxon>
        <taxon>IRL clade</taxon>
        <taxon>Trifolieae</taxon>
        <taxon>Trifolium</taxon>
    </lineage>
</organism>
<evidence type="ECO:0000256" key="1">
    <source>
        <dbReference type="SAM" id="MobiDB-lite"/>
    </source>
</evidence>